<dbReference type="AlphaFoldDB" id="A0A498L8F1"/>
<comment type="caution">
    <text evidence="4">The sequence shown here is derived from an EMBL/GenBank/DDBJ whole genome shotgun (WGS) entry which is preliminary data.</text>
</comment>
<evidence type="ECO:0000256" key="1">
    <source>
        <dbReference type="ARBA" id="ARBA00023015"/>
    </source>
</evidence>
<name>A0A498L8F1_9EURY</name>
<keyword evidence="2" id="KW-0804">Transcription</keyword>
<gene>
    <name evidence="4" type="ORF">EAF64_02625</name>
</gene>
<dbReference type="InterPro" id="IPR007050">
    <property type="entry name" value="HTH_bacterioopsin"/>
</dbReference>
<dbReference type="Proteomes" id="UP000289691">
    <property type="component" value="Unassembled WGS sequence"/>
</dbReference>
<protein>
    <submittedName>
        <fullName evidence="4">GAF domain-containing protein</fullName>
    </submittedName>
</protein>
<reference evidence="4 5" key="1">
    <citation type="submission" date="2019-01" db="EMBL/GenBank/DDBJ databases">
        <title>Halorientalis sp. F13-25 a new haloarchaeum isolated from hypersaline water.</title>
        <authorList>
            <person name="Ana D.-V."/>
            <person name="Cristina S.-P."/>
            <person name="Antonio V."/>
        </authorList>
    </citation>
    <scope>NUCLEOTIDE SEQUENCE [LARGE SCALE GENOMIC DNA]</scope>
    <source>
        <strain evidence="4 5">F13-25</strain>
    </source>
</reference>
<evidence type="ECO:0000313" key="5">
    <source>
        <dbReference type="Proteomes" id="UP000289691"/>
    </source>
</evidence>
<dbReference type="PANTHER" id="PTHR34236">
    <property type="entry name" value="DIMETHYL SULFOXIDE REDUCTASE TRANSCRIPTIONAL ACTIVATOR"/>
    <property type="match status" value="1"/>
</dbReference>
<dbReference type="InterPro" id="IPR031803">
    <property type="entry name" value="BAT_GAF/HTH-assoc"/>
</dbReference>
<evidence type="ECO:0000313" key="4">
    <source>
        <dbReference type="EMBL" id="RXK52055.1"/>
    </source>
</evidence>
<dbReference type="EMBL" id="RDFA01000001">
    <property type="protein sequence ID" value="RXK52055.1"/>
    <property type="molecule type" value="Genomic_DNA"/>
</dbReference>
<dbReference type="Pfam" id="PF15915">
    <property type="entry name" value="BAT"/>
    <property type="match status" value="1"/>
</dbReference>
<dbReference type="OrthoDB" id="205707at2157"/>
<feature type="domain" description="GAF" evidence="3">
    <location>
        <begin position="47"/>
        <end position="200"/>
    </location>
</feature>
<dbReference type="PANTHER" id="PTHR34236:SF1">
    <property type="entry name" value="DIMETHYL SULFOXIDE REDUCTASE TRANSCRIPTIONAL ACTIVATOR"/>
    <property type="match status" value="1"/>
</dbReference>
<proteinExistence type="predicted"/>
<dbReference type="InterPro" id="IPR003018">
    <property type="entry name" value="GAF"/>
</dbReference>
<dbReference type="Pfam" id="PF13185">
    <property type="entry name" value="GAF_2"/>
    <property type="match status" value="1"/>
</dbReference>
<organism evidence="4 5">
    <name type="scientific">Halorientalis pallida</name>
    <dbReference type="NCBI Taxonomy" id="2479928"/>
    <lineage>
        <taxon>Archaea</taxon>
        <taxon>Methanobacteriati</taxon>
        <taxon>Methanobacteriota</taxon>
        <taxon>Stenosarchaea group</taxon>
        <taxon>Halobacteria</taxon>
        <taxon>Halobacteriales</taxon>
        <taxon>Haloarculaceae</taxon>
        <taxon>Halorientalis</taxon>
    </lineage>
</organism>
<accession>A0A498L8F1</accession>
<dbReference type="SMART" id="SM00065">
    <property type="entry name" value="GAF"/>
    <property type="match status" value="1"/>
</dbReference>
<keyword evidence="5" id="KW-1185">Reference proteome</keyword>
<dbReference type="SUPFAM" id="SSF55781">
    <property type="entry name" value="GAF domain-like"/>
    <property type="match status" value="1"/>
</dbReference>
<evidence type="ECO:0000259" key="3">
    <source>
        <dbReference type="SMART" id="SM00065"/>
    </source>
</evidence>
<dbReference type="Gene3D" id="3.30.450.40">
    <property type="match status" value="1"/>
</dbReference>
<dbReference type="Pfam" id="PF04967">
    <property type="entry name" value="HTH_10"/>
    <property type="match status" value="1"/>
</dbReference>
<sequence length="416" mass="45949">MANVLASAIANHDHERELVRQRERLAALNEINDLVRGVTDAVIEQPTRDEIERTVCEHLADSASYEFAWIGDADPASETVSLRAEAGVEGYLDGIEISVDPDDERSGGPTGRAFRTGEIQTTRDVTADDRHDPWRHHVERHGFRSSAAIPIVHEDTLYGVLNVYAARPDAFSGQERVVVEQLGEVVGHAIAATERKQALMSDELVELEFVAPGVFDTLGIDAAGDGRISLDHAVTVEDDEYLVYGRATPDAIDDVYALVDALPYWESVTVREPTDTVPFELRLSEPPILSVIASAGGTVDAAVVTDGDFQMTVHVPPSADVRRITQVVTETYPGARLLKQRQITRRNETVDSIRRVLREDLTDRQRTTVEVAYRAGFFEWPRTATGEDVAETLDIAPATFHQHLRKAQAKIVETVL</sequence>
<dbReference type="InterPro" id="IPR029016">
    <property type="entry name" value="GAF-like_dom_sf"/>
</dbReference>
<evidence type="ECO:0000256" key="2">
    <source>
        <dbReference type="ARBA" id="ARBA00023163"/>
    </source>
</evidence>
<keyword evidence="1" id="KW-0805">Transcription regulation</keyword>